<dbReference type="InterPro" id="IPR005715">
    <property type="entry name" value="Glu_5kinase/COase_Synthase"/>
</dbReference>
<dbReference type="InterPro" id="IPR001057">
    <property type="entry name" value="Glu/AcGlu_kinase"/>
</dbReference>
<evidence type="ECO:0000256" key="8">
    <source>
        <dbReference type="HAMAP-Rule" id="MF_00456"/>
    </source>
</evidence>
<dbReference type="PANTHER" id="PTHR43654:SF1">
    <property type="entry name" value="ISOPENTENYL PHOSPHATE KINASE"/>
    <property type="match status" value="1"/>
</dbReference>
<accession>A0A934RM21</accession>
<dbReference type="GO" id="GO:0055129">
    <property type="term" value="P:L-proline biosynthetic process"/>
    <property type="evidence" value="ECO:0007669"/>
    <property type="project" value="UniProtKB-UniRule"/>
</dbReference>
<comment type="caution">
    <text evidence="10">The sequence shown here is derived from an EMBL/GenBank/DDBJ whole genome shotgun (WGS) entry which is preliminary data.</text>
</comment>
<dbReference type="HAMAP" id="MF_00456">
    <property type="entry name" value="ProB"/>
    <property type="match status" value="1"/>
</dbReference>
<keyword evidence="6 8" id="KW-0418">Kinase</keyword>
<keyword evidence="7 8" id="KW-0067">ATP-binding</keyword>
<keyword evidence="1 8" id="KW-0963">Cytoplasm</keyword>
<dbReference type="Pfam" id="PF00696">
    <property type="entry name" value="AA_kinase"/>
    <property type="match status" value="1"/>
</dbReference>
<gene>
    <name evidence="8 10" type="primary">proB</name>
    <name evidence="10" type="ORF">JIN78_09340</name>
</gene>
<dbReference type="EMBL" id="JAENIO010000020">
    <property type="protein sequence ID" value="MBK1834262.1"/>
    <property type="molecule type" value="Genomic_DNA"/>
</dbReference>
<evidence type="ECO:0000313" key="10">
    <source>
        <dbReference type="EMBL" id="MBK1834262.1"/>
    </source>
</evidence>
<dbReference type="SUPFAM" id="SSF53633">
    <property type="entry name" value="Carbamate kinase-like"/>
    <property type="match status" value="1"/>
</dbReference>
<proteinExistence type="inferred from homology"/>
<evidence type="ECO:0000256" key="3">
    <source>
        <dbReference type="ARBA" id="ARBA00022650"/>
    </source>
</evidence>
<feature type="binding site" evidence="8">
    <location>
        <position position="54"/>
    </location>
    <ligand>
        <name>substrate</name>
    </ligand>
</feature>
<comment type="function">
    <text evidence="8">Catalyzes the transfer of a phosphate group to glutamate to form L-glutamate 5-phosphate.</text>
</comment>
<dbReference type="Proteomes" id="UP000604083">
    <property type="component" value="Unassembled WGS sequence"/>
</dbReference>
<dbReference type="InterPro" id="IPR011529">
    <property type="entry name" value="Glu_5kinase"/>
</dbReference>
<keyword evidence="4 8" id="KW-0808">Transferase</keyword>
<dbReference type="InterPro" id="IPR001048">
    <property type="entry name" value="Asp/Glu/Uridylate_kinase"/>
</dbReference>
<dbReference type="PRINTS" id="PR00474">
    <property type="entry name" value="GLU5KINASE"/>
</dbReference>
<comment type="catalytic activity">
    <reaction evidence="8">
        <text>L-glutamate + ATP = L-glutamyl 5-phosphate + ADP</text>
        <dbReference type="Rhea" id="RHEA:14877"/>
        <dbReference type="ChEBI" id="CHEBI:29985"/>
        <dbReference type="ChEBI" id="CHEBI:30616"/>
        <dbReference type="ChEBI" id="CHEBI:58274"/>
        <dbReference type="ChEBI" id="CHEBI:456216"/>
        <dbReference type="EC" id="2.7.2.11"/>
    </reaction>
</comment>
<evidence type="ECO:0000256" key="4">
    <source>
        <dbReference type="ARBA" id="ARBA00022679"/>
    </source>
</evidence>
<comment type="caution">
    <text evidence="8">Lacks conserved residue(s) required for the propagation of feature annotation.</text>
</comment>
<comment type="subcellular location">
    <subcellularLocation>
        <location evidence="8">Cytoplasm</location>
    </subcellularLocation>
</comment>
<keyword evidence="2 8" id="KW-0028">Amino-acid biosynthesis</keyword>
<reference evidence="10" key="1">
    <citation type="submission" date="2021-01" db="EMBL/GenBank/DDBJ databases">
        <title>Modified the classification status of verrucomicrobia.</title>
        <authorList>
            <person name="Feng X."/>
        </authorList>
    </citation>
    <scope>NUCLEOTIDE SEQUENCE</scope>
    <source>
        <strain evidence="10">KCTC 12986</strain>
    </source>
</reference>
<dbReference type="InterPro" id="IPR036393">
    <property type="entry name" value="AceGlu_kinase-like_sf"/>
</dbReference>
<evidence type="ECO:0000256" key="6">
    <source>
        <dbReference type="ARBA" id="ARBA00022777"/>
    </source>
</evidence>
<dbReference type="RefSeq" id="WP_200391696.1">
    <property type="nucleotide sequence ID" value="NZ_JAENIO010000020.1"/>
</dbReference>
<comment type="pathway">
    <text evidence="8">Amino-acid biosynthesis; L-proline biosynthesis; L-glutamate 5-semialdehyde from L-glutamate: step 1/2.</text>
</comment>
<evidence type="ECO:0000313" key="11">
    <source>
        <dbReference type="Proteomes" id="UP000604083"/>
    </source>
</evidence>
<feature type="binding site" evidence="8">
    <location>
        <position position="13"/>
    </location>
    <ligand>
        <name>ATP</name>
        <dbReference type="ChEBI" id="CHEBI:30616"/>
    </ligand>
</feature>
<protein>
    <recommendedName>
        <fullName evidence="8">Glutamate 5-kinase</fullName>
        <ecNumber evidence="8">2.7.2.11</ecNumber>
    </recommendedName>
    <alternativeName>
        <fullName evidence="8">Gamma-glutamyl kinase</fullName>
        <shortName evidence="8">GK</shortName>
    </alternativeName>
</protein>
<dbReference type="NCBIfam" id="TIGR01027">
    <property type="entry name" value="proB"/>
    <property type="match status" value="1"/>
</dbReference>
<evidence type="ECO:0000256" key="5">
    <source>
        <dbReference type="ARBA" id="ARBA00022741"/>
    </source>
</evidence>
<dbReference type="InterPro" id="IPR041739">
    <property type="entry name" value="G5K_ProB"/>
</dbReference>
<feature type="domain" description="Aspartate/glutamate/uridylate kinase" evidence="9">
    <location>
        <begin position="9"/>
        <end position="235"/>
    </location>
</feature>
<evidence type="ECO:0000256" key="1">
    <source>
        <dbReference type="ARBA" id="ARBA00022490"/>
    </source>
</evidence>
<dbReference type="GO" id="GO:0004349">
    <property type="term" value="F:glutamate 5-kinase activity"/>
    <property type="evidence" value="ECO:0007669"/>
    <property type="project" value="UniProtKB-UniRule"/>
</dbReference>
<organism evidence="10 11">
    <name type="scientific">Roseibacillus ishigakijimensis</name>
    <dbReference type="NCBI Taxonomy" id="454146"/>
    <lineage>
        <taxon>Bacteria</taxon>
        <taxon>Pseudomonadati</taxon>
        <taxon>Verrucomicrobiota</taxon>
        <taxon>Verrucomicrobiia</taxon>
        <taxon>Verrucomicrobiales</taxon>
        <taxon>Verrucomicrobiaceae</taxon>
        <taxon>Roseibacillus</taxon>
    </lineage>
</organism>
<dbReference type="PIRSF" id="PIRSF000729">
    <property type="entry name" value="GK"/>
    <property type="match status" value="1"/>
</dbReference>
<dbReference type="PANTHER" id="PTHR43654">
    <property type="entry name" value="GLUTAMATE 5-KINASE"/>
    <property type="match status" value="1"/>
</dbReference>
<dbReference type="CDD" id="cd04242">
    <property type="entry name" value="AAK_G5K_ProB"/>
    <property type="match status" value="1"/>
</dbReference>
<evidence type="ECO:0000259" key="9">
    <source>
        <dbReference type="Pfam" id="PF00696"/>
    </source>
</evidence>
<dbReference type="GO" id="GO:0005524">
    <property type="term" value="F:ATP binding"/>
    <property type="evidence" value="ECO:0007669"/>
    <property type="project" value="UniProtKB-KW"/>
</dbReference>
<dbReference type="EC" id="2.7.2.11" evidence="8"/>
<dbReference type="AlphaFoldDB" id="A0A934RM21"/>
<dbReference type="GO" id="GO:0005829">
    <property type="term" value="C:cytosol"/>
    <property type="evidence" value="ECO:0007669"/>
    <property type="project" value="TreeGrafter"/>
</dbReference>
<keyword evidence="3 8" id="KW-0641">Proline biosynthesis</keyword>
<dbReference type="FunFam" id="3.40.1160.10:FF:000006">
    <property type="entry name" value="Glutamate 5-kinase"/>
    <property type="match status" value="1"/>
</dbReference>
<name>A0A934RM21_9BACT</name>
<keyword evidence="5 8" id="KW-0547">Nucleotide-binding</keyword>
<keyword evidence="11" id="KW-1185">Reference proteome</keyword>
<comment type="similarity">
    <text evidence="8">Belongs to the glutamate 5-kinase family.</text>
</comment>
<dbReference type="Gene3D" id="3.40.1160.10">
    <property type="entry name" value="Acetylglutamate kinase-like"/>
    <property type="match status" value="1"/>
</dbReference>
<feature type="binding site" evidence="8">
    <location>
        <position position="154"/>
    </location>
    <ligand>
        <name>substrate</name>
    </ligand>
</feature>
<evidence type="ECO:0000256" key="2">
    <source>
        <dbReference type="ARBA" id="ARBA00022605"/>
    </source>
</evidence>
<evidence type="ECO:0000256" key="7">
    <source>
        <dbReference type="ARBA" id="ARBA00022840"/>
    </source>
</evidence>
<sequence>MTEANKSDLIVIKVGTGVLTRVEDGRLDGGALVKLVTALSELIRQGHRVVLVSSGAVGSGVSALGLDSYPKTLPEKRAAAAVGQARLMHTYENLFSQFELSVAQILLTGNNLKSDKVRPRVKKTIDCLLAKGNVVPIVNQNDSVAVEEISKGDNDMMSVRVSELLNADLLVMLTSADGLCEGGVGGPLIPLVTSFEEARKQVGEVAGKFSIGGMSSKLNAVERAVGTGVRIVIGNGRRPERLAEIVKGEGICTRFLVE</sequence>
<feature type="binding site" evidence="8">
    <location>
        <position position="142"/>
    </location>
    <ligand>
        <name>substrate</name>
    </ligand>
</feature>